<evidence type="ECO:0000313" key="2">
    <source>
        <dbReference type="Proteomes" id="UP000217994"/>
    </source>
</evidence>
<dbReference type="EMBL" id="MTZU01000050">
    <property type="protein sequence ID" value="PCE31248.1"/>
    <property type="molecule type" value="Genomic_DNA"/>
</dbReference>
<comment type="caution">
    <text evidence="1">The sequence shown here is derived from an EMBL/GenBank/DDBJ whole genome shotgun (WGS) entry which is preliminary data.</text>
</comment>
<sequence>MTRLQSDKLRQSLIDVSTGDVTFEDGRFVPSPGLTEAAARLMERDNGFVVVYGAGALLASRQLELDAHRDLVYALYEDIFRKAMQHVEFARYNVTKRDFTLAYMDVDGYQNNKNFSHDGKVDGREYSTTKCIHFDTATPFVANVYGPNRNIEGGYPVIADVPAYCRDHGVAPRDMVTNIPANYNVAIREEHYQALLDDYSFCVKVNLDTDMVMVMLSNEVEFGVAHGATDPRRIVPGEASARPIRHYEYQYHAEEHYAEWLDYYGIAQSQIRDHDGTVNLSLDYYKKGNRIHHVIEVGN</sequence>
<accession>A0A2A4FF41</accession>
<dbReference type="RefSeq" id="WP_084905976.1">
    <property type="nucleotide sequence ID" value="NZ_CP020737.1"/>
</dbReference>
<dbReference type="AlphaFoldDB" id="A0A2A4FF41"/>
<dbReference type="Proteomes" id="UP000217994">
    <property type="component" value="Unassembled WGS sequence"/>
</dbReference>
<proteinExistence type="predicted"/>
<gene>
    <name evidence="1" type="ORF">BZL54_16585</name>
</gene>
<evidence type="ECO:0000313" key="1">
    <source>
        <dbReference type="EMBL" id="PCE31248.1"/>
    </source>
</evidence>
<reference evidence="1 2" key="1">
    <citation type="submission" date="2017-01" db="EMBL/GenBank/DDBJ databases">
        <title>Whole-Genome Shotgun Sequencing of Two beta-Proteobacterial Species in Search of the Bulgecin Biosynthetic Cluster.</title>
        <authorList>
            <person name="Horsman M.E."/>
            <person name="Marous D.R."/>
            <person name="Li R."/>
            <person name="Oliver R.A."/>
            <person name="Byun B."/>
            <person name="Emrich S.J."/>
            <person name="Boggess B."/>
            <person name="Townsend C.A."/>
            <person name="Mobashery S."/>
        </authorList>
    </citation>
    <scope>NUCLEOTIDE SEQUENCE [LARGE SCALE GENOMIC DNA]</scope>
    <source>
        <strain evidence="1 2">ATCC 31433</strain>
    </source>
</reference>
<dbReference type="GeneID" id="69003770"/>
<organism evidence="1 2">
    <name type="scientific">Burkholderia ubonensis subsp. mesacidophila</name>
    <dbReference type="NCBI Taxonomy" id="265293"/>
    <lineage>
        <taxon>Bacteria</taxon>
        <taxon>Pseudomonadati</taxon>
        <taxon>Pseudomonadota</taxon>
        <taxon>Betaproteobacteria</taxon>
        <taxon>Burkholderiales</taxon>
        <taxon>Burkholderiaceae</taxon>
        <taxon>Burkholderia</taxon>
        <taxon>Burkholderia cepacia complex</taxon>
    </lineage>
</organism>
<protein>
    <submittedName>
        <fullName evidence="1">Uncharacterized protein</fullName>
    </submittedName>
</protein>
<name>A0A2A4FF41_9BURK</name>